<dbReference type="AlphaFoldDB" id="A0A4Q7DGB9"/>
<comment type="catalytic activity">
    <reaction evidence="5 6">
        <text>cytidine(34) in tRNA(Ile2) + L-lysine + ATP = lysidine(34) in tRNA(Ile2) + AMP + diphosphate + H(+)</text>
        <dbReference type="Rhea" id="RHEA:43744"/>
        <dbReference type="Rhea" id="RHEA-COMP:10625"/>
        <dbReference type="Rhea" id="RHEA-COMP:10670"/>
        <dbReference type="ChEBI" id="CHEBI:15378"/>
        <dbReference type="ChEBI" id="CHEBI:30616"/>
        <dbReference type="ChEBI" id="CHEBI:32551"/>
        <dbReference type="ChEBI" id="CHEBI:33019"/>
        <dbReference type="ChEBI" id="CHEBI:82748"/>
        <dbReference type="ChEBI" id="CHEBI:83665"/>
        <dbReference type="ChEBI" id="CHEBI:456215"/>
        <dbReference type="EC" id="6.3.4.19"/>
    </reaction>
</comment>
<dbReference type="RefSeq" id="WP_130154152.1">
    <property type="nucleotide sequence ID" value="NZ_SCFB01000006.1"/>
</dbReference>
<comment type="caution">
    <text evidence="8">The sequence shown here is derived from an EMBL/GenBank/DDBJ whole genome shotgun (WGS) entry which is preliminary data.</text>
</comment>
<proteinExistence type="inferred from homology"/>
<comment type="similarity">
    <text evidence="6">Belongs to the tRNA(Ile)-lysidine synthase family.</text>
</comment>
<comment type="domain">
    <text evidence="6">The N-terminal region contains the highly conserved SGGXDS motif, predicted to be a P-loop motif involved in ATP binding.</text>
</comment>
<evidence type="ECO:0000313" key="9">
    <source>
        <dbReference type="Proteomes" id="UP000293550"/>
    </source>
</evidence>
<dbReference type="OrthoDB" id="9807403at2"/>
<accession>A0A4Q7DGB9</accession>
<keyword evidence="2 6" id="KW-0819">tRNA processing</keyword>
<dbReference type="InterPro" id="IPR012094">
    <property type="entry name" value="tRNA_Ile_lys_synt"/>
</dbReference>
<dbReference type="InterPro" id="IPR012795">
    <property type="entry name" value="tRNA_Ile_lys_synt_N"/>
</dbReference>
<keyword evidence="3 6" id="KW-0547">Nucleotide-binding</keyword>
<dbReference type="GO" id="GO:0005524">
    <property type="term" value="F:ATP binding"/>
    <property type="evidence" value="ECO:0007669"/>
    <property type="project" value="UniProtKB-UniRule"/>
</dbReference>
<dbReference type="SUPFAM" id="SSF52402">
    <property type="entry name" value="Adenine nucleotide alpha hydrolases-like"/>
    <property type="match status" value="1"/>
</dbReference>
<feature type="binding site" evidence="6">
    <location>
        <begin position="42"/>
        <end position="47"/>
    </location>
    <ligand>
        <name>ATP</name>
        <dbReference type="ChEBI" id="CHEBI:30616"/>
    </ligand>
</feature>
<evidence type="ECO:0000256" key="5">
    <source>
        <dbReference type="ARBA" id="ARBA00048539"/>
    </source>
</evidence>
<dbReference type="NCBIfam" id="TIGR02432">
    <property type="entry name" value="lysidine_TilS_N"/>
    <property type="match status" value="1"/>
</dbReference>
<dbReference type="GO" id="GO:0006400">
    <property type="term" value="P:tRNA modification"/>
    <property type="evidence" value="ECO:0007669"/>
    <property type="project" value="UniProtKB-UniRule"/>
</dbReference>
<dbReference type="EC" id="6.3.4.19" evidence="6"/>
<evidence type="ECO:0000256" key="2">
    <source>
        <dbReference type="ARBA" id="ARBA00022694"/>
    </source>
</evidence>
<dbReference type="Pfam" id="PF01171">
    <property type="entry name" value="ATP_bind_3"/>
    <property type="match status" value="1"/>
</dbReference>
<dbReference type="EMBL" id="SCFB01000006">
    <property type="protein sequence ID" value="RZI45901.1"/>
    <property type="molecule type" value="Genomic_DNA"/>
</dbReference>
<dbReference type="InterPro" id="IPR011063">
    <property type="entry name" value="TilS/TtcA_N"/>
</dbReference>
<comment type="subcellular location">
    <subcellularLocation>
        <location evidence="6">Cytoplasm</location>
    </subcellularLocation>
</comment>
<gene>
    <name evidence="6 8" type="primary">tilS</name>
    <name evidence="8" type="ORF">EQU50_05580</name>
</gene>
<dbReference type="Gene3D" id="3.40.50.620">
    <property type="entry name" value="HUPs"/>
    <property type="match status" value="1"/>
</dbReference>
<dbReference type="Proteomes" id="UP000293550">
    <property type="component" value="Unassembled WGS sequence"/>
</dbReference>
<evidence type="ECO:0000259" key="7">
    <source>
        <dbReference type="Pfam" id="PF01171"/>
    </source>
</evidence>
<evidence type="ECO:0000256" key="3">
    <source>
        <dbReference type="ARBA" id="ARBA00022741"/>
    </source>
</evidence>
<keyword evidence="9" id="KW-1185">Reference proteome</keyword>
<evidence type="ECO:0000313" key="8">
    <source>
        <dbReference type="EMBL" id="RZI45901.1"/>
    </source>
</evidence>
<dbReference type="GO" id="GO:0032267">
    <property type="term" value="F:tRNA(Ile)-lysidine synthase activity"/>
    <property type="evidence" value="ECO:0007669"/>
    <property type="project" value="UniProtKB-EC"/>
</dbReference>
<keyword evidence="6" id="KW-0963">Cytoplasm</keyword>
<protein>
    <recommendedName>
        <fullName evidence="6">tRNA(Ile)-lysidine synthase</fullName>
        <ecNumber evidence="6">6.3.4.19</ecNumber>
    </recommendedName>
    <alternativeName>
        <fullName evidence="6">tRNA(Ile)-2-lysyl-cytidine synthase</fullName>
    </alternativeName>
    <alternativeName>
        <fullName evidence="6">tRNA(Ile)-lysidine synthetase</fullName>
    </alternativeName>
</protein>
<dbReference type="PANTHER" id="PTHR43033">
    <property type="entry name" value="TRNA(ILE)-LYSIDINE SYNTHASE-RELATED"/>
    <property type="match status" value="1"/>
</dbReference>
<feature type="domain" description="tRNA(Ile)-lysidine/2-thiocytidine synthase N-terminal" evidence="7">
    <location>
        <begin position="36"/>
        <end position="217"/>
    </location>
</feature>
<dbReference type="HAMAP" id="MF_01161">
    <property type="entry name" value="tRNA_Ile_lys_synt"/>
    <property type="match status" value="1"/>
</dbReference>
<reference evidence="8 9" key="1">
    <citation type="submission" date="2018-10" db="EMBL/GenBank/DDBJ databases">
        <title>An updated phylogeny of the Alphaproteobacteria reveals that the parasitic Rickettsiales and Holosporales have independent origins.</title>
        <authorList>
            <person name="Munoz-Gomez S.A."/>
            <person name="Hess S."/>
            <person name="Burger G."/>
            <person name="Lang B.F."/>
            <person name="Susko E."/>
            <person name="Slamovits C.H."/>
            <person name="Roger A.J."/>
        </authorList>
    </citation>
    <scope>NUCLEOTIDE SEQUENCE [LARGE SCALE GENOMIC DNA]</scope>
    <source>
        <strain evidence="8">HOLO01</strain>
    </source>
</reference>
<dbReference type="PANTHER" id="PTHR43033:SF5">
    <property type="entry name" value="TRNA(ILE)-LYSIDINE SYNTHETASE"/>
    <property type="match status" value="1"/>
</dbReference>
<evidence type="ECO:0000256" key="6">
    <source>
        <dbReference type="HAMAP-Rule" id="MF_01161"/>
    </source>
</evidence>
<keyword evidence="1 6" id="KW-0436">Ligase</keyword>
<dbReference type="InterPro" id="IPR014729">
    <property type="entry name" value="Rossmann-like_a/b/a_fold"/>
</dbReference>
<name>A0A4Q7DGB9_9PROT</name>
<keyword evidence="4 6" id="KW-0067">ATP-binding</keyword>
<sequence>MLRLIKFDSDGIFTLLTILSKLEFAALLDPFYLQGKVAIAVSGGGDSLALALLMKKLADETPNPMNLVTLTVDHQLRPESTAEAGQVHQWMDSHGLEHHVLTWHHPPLTHDIQNKARDARYQLLSDWCLAHKVETLMTAHHLHDQWETIMMRLSKGSGLTGLCGIRAMVKTSFGQLVRPLLTIPPDRLTLTLQTFKQPFLDDPSNKNTRFERVRWRQLLTILSDAGLTPDKVQKTLIQLQAAEDFCEQQTDQALKVCFKDDQGLKLDCFKTLPVEIACRVLKRVILNIGKAPYPLSHSVVQRLYQKLIAPTFKGATAGGCYLKRTQGGWIKIEKESPRRSRNI</sequence>
<organism evidence="8 9">
    <name type="scientific">Candidatus Finniella inopinata</name>
    <dbReference type="NCBI Taxonomy" id="1696036"/>
    <lineage>
        <taxon>Bacteria</taxon>
        <taxon>Pseudomonadati</taxon>
        <taxon>Pseudomonadota</taxon>
        <taxon>Alphaproteobacteria</taxon>
        <taxon>Holosporales</taxon>
        <taxon>Candidatus Paracaedibacteraceae</taxon>
        <taxon>Candidatus Finniella</taxon>
    </lineage>
</organism>
<evidence type="ECO:0000256" key="4">
    <source>
        <dbReference type="ARBA" id="ARBA00022840"/>
    </source>
</evidence>
<dbReference type="GO" id="GO:0005737">
    <property type="term" value="C:cytoplasm"/>
    <property type="evidence" value="ECO:0007669"/>
    <property type="project" value="UniProtKB-SubCell"/>
</dbReference>
<comment type="function">
    <text evidence="6">Ligates lysine onto the cytidine present at position 34 of the AUA codon-specific tRNA(Ile) that contains the anticodon CAU, in an ATP-dependent manner. Cytidine is converted to lysidine, thus changing the amino acid specificity of the tRNA from methionine to isoleucine.</text>
</comment>
<evidence type="ECO:0000256" key="1">
    <source>
        <dbReference type="ARBA" id="ARBA00022598"/>
    </source>
</evidence>
<dbReference type="CDD" id="cd01992">
    <property type="entry name" value="TilS_N"/>
    <property type="match status" value="1"/>
</dbReference>